<evidence type="ECO:0000259" key="7">
    <source>
        <dbReference type="PROSITE" id="PS51671"/>
    </source>
</evidence>
<dbReference type="SUPFAM" id="SSF109604">
    <property type="entry name" value="HD-domain/PDEase-like"/>
    <property type="match status" value="1"/>
</dbReference>
<dbReference type="Pfam" id="PF01966">
    <property type="entry name" value="HD"/>
    <property type="match status" value="1"/>
</dbReference>
<dbReference type="EC" id="3.1.4.-" evidence="6"/>
<dbReference type="EMBL" id="JAFHKK010000022">
    <property type="protein sequence ID" value="MBN2965046.1"/>
    <property type="molecule type" value="Genomic_DNA"/>
</dbReference>
<comment type="activity regulation">
    <text evidence="6">Uridylyltransferase (UTase) activity is inhibited by glutamine, while glutamine activates uridylyl-removing (UR) activity.</text>
</comment>
<comment type="function">
    <text evidence="6">Modifies, by uridylylation and deuridylylation, the PII regulatory proteins (GlnB and homologs), in response to the nitrogen status of the cell that GlnD senses through the glutamine level. Under low glutamine levels, catalyzes the conversion of the PII proteins and UTP to PII-UMP and PPi, while under higher glutamine levels, GlnD hydrolyzes PII-UMP to PII and UMP (deuridylylation). Thus, controls uridylylation state and activity of the PII proteins, and plays an important role in the regulation of nitrogen metabolism.</text>
</comment>
<evidence type="ECO:0000259" key="8">
    <source>
        <dbReference type="PROSITE" id="PS51831"/>
    </source>
</evidence>
<dbReference type="InterPro" id="IPR013546">
    <property type="entry name" value="PII_UdlTrfase/GS_AdlTrfase"/>
</dbReference>
<dbReference type="InterPro" id="IPR006674">
    <property type="entry name" value="HD_domain"/>
</dbReference>
<comment type="similarity">
    <text evidence="6">Belongs to the GlnD family.</text>
</comment>
<reference evidence="9" key="2">
    <citation type="submission" date="2021-02" db="EMBL/GenBank/DDBJ databases">
        <authorList>
            <person name="Merkel A.Y."/>
        </authorList>
    </citation>
    <scope>NUCLEOTIDE SEQUENCE</scope>
    <source>
        <strain evidence="9">T05b</strain>
    </source>
</reference>
<comment type="caution">
    <text evidence="6">Lacks conserved residue(s) required for the propagation of feature annotation.</text>
</comment>
<dbReference type="PANTHER" id="PTHR47320">
    <property type="entry name" value="BIFUNCTIONAL URIDYLYLTRANSFERASE/URIDYLYL-REMOVING ENZYME"/>
    <property type="match status" value="1"/>
</dbReference>
<reference evidence="9" key="1">
    <citation type="submission" date="2021-02" db="EMBL/GenBank/DDBJ databases">
        <title>Sulfurospirillum tamanensis sp. nov.</title>
        <authorList>
            <person name="Frolova A."/>
            <person name="Merkel A."/>
            <person name="Slobodkin A."/>
        </authorList>
    </citation>
    <scope>NUCLEOTIDE SEQUENCE</scope>
    <source>
        <strain evidence="9">T05b</strain>
    </source>
</reference>
<dbReference type="InterPro" id="IPR043519">
    <property type="entry name" value="NT_sf"/>
</dbReference>
<comment type="caution">
    <text evidence="9">The sequence shown here is derived from an EMBL/GenBank/DDBJ whole genome shotgun (WGS) entry which is preliminary data.</text>
</comment>
<dbReference type="InterPro" id="IPR005105">
    <property type="entry name" value="GlnD_Uridyltrans_N"/>
</dbReference>
<sequence>MELEHHIETLIDQGASDFEISKLIKHHIKTYLGSLDALFEQTQGKDFLVKHTKSIDAFMKVIYKVTLRQFFGNYMPLHNTIPITLVAMGSYGREELCVYSDIDLMIVYKEVKGYNIEPIITAMLYLAWDAGMKLGHRTHKAEELLEASKEDLTIKTAMLESRFLCGSKFLWMETERELFRIRRHEMRAYIEEKITAYRARGEQYPLTMEPNIKQGVGGLRDANTLFWIAQCLHGVTKLKDLVPRFLSEEEFRDLRMAQEFLFRLRSALHLCAGKKQDTLNLELIPNVAQKLGFVDKRLQNAQMSLAKKTLESLWTLKITTQIYIKRLSAPLFCDASSFTPLRQARFKKGLYMAEGTLYASFHKKPDSLKTVLETFLALEDVPLQFDIGFIHYLRQTPSKPHNPSVLYGLFKRLFYRQHLNQFLYALYKASLLQHLIRPMRHAINLPQFDGYHIYPVDIHSLKCLWHLERIQDPFIQALFDDLCGDGKALLRLVVLFHDLGKGRKGDHSEIGAKLFRPYAQKLGFKEESITMGVLLIRYHTHMSNVANREDIYSEKVILSFVSTLGDPKALRLLYILTYCDINGVSPTAYSTFTARLLRELFDLALEAFSKDTLIDEASRRRKREKILTKTPAFIALPKATQRKILGIPSTFFFLKHKSQEIVSISSWALETKDYDAHISNHQHLSLSLVRSRPFNLGYFLSKVAYLDLAHMEIFKLFDGKKYFKMEFNETAQDTEYIFKLIDESFDMSKKATLKRPIILKNELTFDCDHSNTYAQLSLKAKDQQGLMAYIISIFDEFGLDISSAKIQTIKHRARNLFLIEKQGKLCDNKEKILALLCAKKEG</sequence>
<evidence type="ECO:0000313" key="9">
    <source>
        <dbReference type="EMBL" id="MBN2965046.1"/>
    </source>
</evidence>
<keyword evidence="2 6" id="KW-0548">Nucleotidyltransferase</keyword>
<dbReference type="InterPro" id="IPR002912">
    <property type="entry name" value="ACT_dom"/>
</dbReference>
<dbReference type="Gene3D" id="3.30.460.10">
    <property type="entry name" value="Beta Polymerase, domain 2"/>
    <property type="match status" value="1"/>
</dbReference>
<dbReference type="Proteomes" id="UP000703590">
    <property type="component" value="Unassembled WGS sequence"/>
</dbReference>
<dbReference type="InterPro" id="IPR010043">
    <property type="entry name" value="UTase/UR"/>
</dbReference>
<proteinExistence type="inferred from homology"/>
<dbReference type="PROSITE" id="PS51671">
    <property type="entry name" value="ACT"/>
    <property type="match status" value="1"/>
</dbReference>
<keyword evidence="3 6" id="KW-0378">Hydrolase</keyword>
<evidence type="ECO:0000256" key="1">
    <source>
        <dbReference type="ARBA" id="ARBA00022679"/>
    </source>
</evidence>
<comment type="catalytic activity">
    <reaction evidence="6">
        <text>[protein-PII]-L-tyrosine + UTP = [protein-PII]-uridylyl-L-tyrosine + diphosphate</text>
        <dbReference type="Rhea" id="RHEA:13673"/>
        <dbReference type="Rhea" id="RHEA-COMP:12147"/>
        <dbReference type="Rhea" id="RHEA-COMP:12148"/>
        <dbReference type="ChEBI" id="CHEBI:33019"/>
        <dbReference type="ChEBI" id="CHEBI:46398"/>
        <dbReference type="ChEBI" id="CHEBI:46858"/>
        <dbReference type="ChEBI" id="CHEBI:90602"/>
        <dbReference type="EC" id="2.7.7.59"/>
    </reaction>
</comment>
<evidence type="ECO:0000313" key="10">
    <source>
        <dbReference type="Proteomes" id="UP000703590"/>
    </source>
</evidence>
<keyword evidence="10" id="KW-1185">Reference proteome</keyword>
<dbReference type="PIRSF" id="PIRSF006288">
    <property type="entry name" value="PII_uridyltransf"/>
    <property type="match status" value="1"/>
</dbReference>
<dbReference type="Pfam" id="PF08335">
    <property type="entry name" value="GlnD_UR_UTase"/>
    <property type="match status" value="1"/>
</dbReference>
<dbReference type="CDD" id="cd04873">
    <property type="entry name" value="ACT_UUR-ACR-like"/>
    <property type="match status" value="1"/>
</dbReference>
<dbReference type="SUPFAM" id="SSF81301">
    <property type="entry name" value="Nucleotidyltransferase"/>
    <property type="match status" value="1"/>
</dbReference>
<feature type="domain" description="ACT" evidence="7">
    <location>
        <begin position="775"/>
        <end position="842"/>
    </location>
</feature>
<protein>
    <recommendedName>
        <fullName evidence="6">Bifunctional uridylyltransferase/uridylyl-removing enzyme</fullName>
        <shortName evidence="6">UTase/UR</shortName>
    </recommendedName>
    <alternativeName>
        <fullName evidence="6">Bifunctional [protein-PII] modification enzyme</fullName>
    </alternativeName>
    <alternativeName>
        <fullName evidence="6">Bifunctional nitrogen sensor protein</fullName>
    </alternativeName>
    <domain>
        <recommendedName>
            <fullName evidence="6">[Protein-PII] uridylyltransferase</fullName>
            <shortName evidence="6">PII uridylyltransferase</shortName>
            <shortName evidence="6">UTase</shortName>
            <ecNumber evidence="6">2.7.7.59</ecNumber>
        </recommendedName>
    </domain>
    <domain>
        <recommendedName>
            <fullName evidence="6">[Protein-PII]-UMP uridylyl-removing enzyme</fullName>
            <shortName evidence="6">UR</shortName>
            <ecNumber evidence="6">3.1.4.-</ecNumber>
        </recommendedName>
    </domain>
</protein>
<evidence type="ECO:0000256" key="4">
    <source>
        <dbReference type="ARBA" id="ARBA00022842"/>
    </source>
</evidence>
<gene>
    <name evidence="6" type="primary">glnD</name>
    <name evidence="9" type="ORF">JWV37_09660</name>
</gene>
<dbReference type="RefSeq" id="WP_205459593.1">
    <property type="nucleotide sequence ID" value="NZ_JAFHKK010000022.1"/>
</dbReference>
<evidence type="ECO:0000256" key="5">
    <source>
        <dbReference type="ARBA" id="ARBA00023268"/>
    </source>
</evidence>
<dbReference type="SUPFAM" id="SSF81593">
    <property type="entry name" value="Nucleotidyltransferase substrate binding subunit/domain"/>
    <property type="match status" value="1"/>
</dbReference>
<dbReference type="Pfam" id="PF03445">
    <property type="entry name" value="DUF294"/>
    <property type="match status" value="1"/>
</dbReference>
<keyword evidence="5 6" id="KW-0511">Multifunctional enzyme</keyword>
<organism evidence="9 10">
    <name type="scientific">Sulfurospirillum tamanense</name>
    <dbReference type="NCBI Taxonomy" id="2813362"/>
    <lineage>
        <taxon>Bacteria</taxon>
        <taxon>Pseudomonadati</taxon>
        <taxon>Campylobacterota</taxon>
        <taxon>Epsilonproteobacteria</taxon>
        <taxon>Campylobacterales</taxon>
        <taxon>Sulfurospirillaceae</taxon>
        <taxon>Sulfurospirillum</taxon>
    </lineage>
</organism>
<comment type="catalytic activity">
    <reaction evidence="6">
        <text>[protein-PII]-uridylyl-L-tyrosine + H2O = [protein-PII]-L-tyrosine + UMP + H(+)</text>
        <dbReference type="Rhea" id="RHEA:48600"/>
        <dbReference type="Rhea" id="RHEA-COMP:12147"/>
        <dbReference type="Rhea" id="RHEA-COMP:12148"/>
        <dbReference type="ChEBI" id="CHEBI:15377"/>
        <dbReference type="ChEBI" id="CHEBI:15378"/>
        <dbReference type="ChEBI" id="CHEBI:46858"/>
        <dbReference type="ChEBI" id="CHEBI:57865"/>
        <dbReference type="ChEBI" id="CHEBI:90602"/>
    </reaction>
</comment>
<dbReference type="CDD" id="cd05401">
    <property type="entry name" value="NT_GlnE_GlnD_like"/>
    <property type="match status" value="1"/>
</dbReference>
<comment type="cofactor">
    <cofactor evidence="6">
        <name>Mg(2+)</name>
        <dbReference type="ChEBI" id="CHEBI:18420"/>
    </cofactor>
</comment>
<evidence type="ECO:0000256" key="3">
    <source>
        <dbReference type="ARBA" id="ARBA00022801"/>
    </source>
</evidence>
<name>A0ABS2WTS6_9BACT</name>
<dbReference type="EC" id="2.7.7.59" evidence="6"/>
<evidence type="ECO:0000256" key="6">
    <source>
        <dbReference type="HAMAP-Rule" id="MF_00277"/>
    </source>
</evidence>
<evidence type="ECO:0000256" key="2">
    <source>
        <dbReference type="ARBA" id="ARBA00022695"/>
    </source>
</evidence>
<feature type="region of interest" description="Uridylyltransferase" evidence="6">
    <location>
        <begin position="1"/>
        <end position="340"/>
    </location>
</feature>
<comment type="domain">
    <text evidence="6">Has four distinct domains: an N-terminal nucleotidyltransferase (NT) domain responsible for UTase activity, a central HD domain that encodes UR activity, and two C-terminal ACT domains that seem to have a role in glutamine sensing.</text>
</comment>
<dbReference type="HAMAP" id="MF_00277">
    <property type="entry name" value="PII_uridylyl_transf"/>
    <property type="match status" value="1"/>
</dbReference>
<feature type="domain" description="HD" evidence="8">
    <location>
        <begin position="456"/>
        <end position="579"/>
    </location>
</feature>
<dbReference type="InterPro" id="IPR045865">
    <property type="entry name" value="ACT-like_dom_sf"/>
</dbReference>
<dbReference type="PANTHER" id="PTHR47320:SF1">
    <property type="entry name" value="BIFUNCTIONAL URIDYLYLTRANSFERASE_URIDYLYL-REMOVING ENZYME"/>
    <property type="match status" value="1"/>
</dbReference>
<keyword evidence="4 6" id="KW-0460">Magnesium</keyword>
<accession>A0ABS2WTS6</accession>
<dbReference type="Gene3D" id="1.10.3210.10">
    <property type="entry name" value="Hypothetical protein af1432"/>
    <property type="match status" value="1"/>
</dbReference>
<dbReference type="SUPFAM" id="SSF55021">
    <property type="entry name" value="ACT-like"/>
    <property type="match status" value="1"/>
</dbReference>
<dbReference type="PROSITE" id="PS51831">
    <property type="entry name" value="HD"/>
    <property type="match status" value="1"/>
</dbReference>
<keyword evidence="1 6" id="KW-0808">Transferase</keyword>